<feature type="region of interest" description="Disordered" evidence="1">
    <location>
        <begin position="125"/>
        <end position="153"/>
    </location>
</feature>
<dbReference type="AlphaFoldDB" id="A0A0D3HS81"/>
<evidence type="ECO:0000256" key="1">
    <source>
        <dbReference type="SAM" id="MobiDB-lite"/>
    </source>
</evidence>
<accession>A0A0D3HS81</accession>
<organism evidence="2">
    <name type="scientific">Oryza barthii</name>
    <dbReference type="NCBI Taxonomy" id="65489"/>
    <lineage>
        <taxon>Eukaryota</taxon>
        <taxon>Viridiplantae</taxon>
        <taxon>Streptophyta</taxon>
        <taxon>Embryophyta</taxon>
        <taxon>Tracheophyta</taxon>
        <taxon>Spermatophyta</taxon>
        <taxon>Magnoliopsida</taxon>
        <taxon>Liliopsida</taxon>
        <taxon>Poales</taxon>
        <taxon>Poaceae</taxon>
        <taxon>BOP clade</taxon>
        <taxon>Oryzoideae</taxon>
        <taxon>Oryzeae</taxon>
        <taxon>Oryzinae</taxon>
        <taxon>Oryza</taxon>
    </lineage>
</organism>
<evidence type="ECO:0000313" key="3">
    <source>
        <dbReference type="Proteomes" id="UP000026960"/>
    </source>
</evidence>
<dbReference type="EnsemblPlants" id="OBART12G05260.1">
    <property type="protein sequence ID" value="OBART12G05260.1"/>
    <property type="gene ID" value="OBART12G05260"/>
</dbReference>
<reference evidence="2" key="1">
    <citation type="journal article" date="2009" name="Rice">
        <title>De Novo Next Generation Sequencing of Plant Genomes.</title>
        <authorList>
            <person name="Rounsley S."/>
            <person name="Marri P.R."/>
            <person name="Yu Y."/>
            <person name="He R."/>
            <person name="Sisneros N."/>
            <person name="Goicoechea J.L."/>
            <person name="Lee S.J."/>
            <person name="Angelova A."/>
            <person name="Kudrna D."/>
            <person name="Luo M."/>
            <person name="Affourtit J."/>
            <person name="Desany B."/>
            <person name="Knight J."/>
            <person name="Niazi F."/>
            <person name="Egholm M."/>
            <person name="Wing R.A."/>
        </authorList>
    </citation>
    <scope>NUCLEOTIDE SEQUENCE [LARGE SCALE GENOMIC DNA]</scope>
    <source>
        <strain evidence="2">cv. IRGC 105608</strain>
    </source>
</reference>
<protein>
    <submittedName>
        <fullName evidence="2">Uncharacterized protein</fullName>
    </submittedName>
</protein>
<proteinExistence type="predicted"/>
<evidence type="ECO:0000313" key="2">
    <source>
        <dbReference type="EnsemblPlants" id="OBART12G05260.1"/>
    </source>
</evidence>
<keyword evidence="3" id="KW-1185">Reference proteome</keyword>
<dbReference type="HOGENOM" id="CLU_106906_0_0_1"/>
<name>A0A0D3HS81_9ORYZ</name>
<dbReference type="Gramene" id="OBART12G05260.1">
    <property type="protein sequence ID" value="OBART12G05260.1"/>
    <property type="gene ID" value="OBART12G05260"/>
</dbReference>
<dbReference type="Proteomes" id="UP000026960">
    <property type="component" value="Chromosome 12"/>
</dbReference>
<reference evidence="2" key="2">
    <citation type="submission" date="2015-03" db="UniProtKB">
        <authorList>
            <consortium name="EnsemblPlants"/>
        </authorList>
    </citation>
    <scope>IDENTIFICATION</scope>
</reference>
<sequence length="167" mass="19484">MASRILPGFFRRRRSSAVVPAATKEEMLELEIAPAAAYELEPVGHRPCGGKRRHWTPEQVAREAEKQRWIAEEKRRIEKETKRQQQRRSSGFAVVVVVDLDKELGEEFERTRFYEELRLQQAEARRAAASKVVTTTEEEDDDDDVPARGDEGYLERRRELLGRYRLT</sequence>
<dbReference type="PaxDb" id="65489-OBART12G05260.1"/>